<dbReference type="HOGENOM" id="CLU_432977_0_0_1"/>
<feature type="region of interest" description="Disordered" evidence="1">
    <location>
        <begin position="339"/>
        <end position="369"/>
    </location>
</feature>
<sequence length="600" mass="64107">MFNFHKPRVYRSADGCCICRAKSSSSRFTASRKYEKESMQCFNLHEPRNGEICNACVLLVKRYKRLPAGSKRHWGHVVDARAGPGTKSLAKQKKRSDNADAEGRGMAGSSSSFLPEKFAKIFKKNRKGKNPPAGVEASSQSAVTSSISQRPSSTSPTSEHHPSDSNESYDDDVLMSGGVQGTAPYQTRKRTAANAALATASDEPKVMKRPKLTGSKRRRQLAPQKNRRAVDNVPFFEESDLVRLEVCCGVVFQSLSLGSACYIIDPELYQPCEKHQRLRQQQLQLQLQHQNQEASSESEASSIPASQLQVESQKQPTAKMGPLKKHHLFFKRQSESFPQGDIHRISPIPLSKTDANNEAPPPKPHSSNLSLVLKSTTATGSTSTGSAVGVVSVGAASPSSLSSNSNCSTSSSVATKFNDNSSDSGFDEHVLERKSVSPPSQEEWKLRGASGGGMQLILASGLPISGQAQNLVLAGNEFTARIVQQRQQAPGEATGTTTGTALKINVLGGSQGNSNKMRAIFNSANSIQHENGVTTILPASSLAASNQTAAMNAIAPSTVTITPSSVGKKVAGLGNPKFILLKPAKITTVPPPPPPEAKIA</sequence>
<feature type="region of interest" description="Disordered" evidence="1">
    <location>
        <begin position="288"/>
        <end position="320"/>
    </location>
</feature>
<name>B3MPZ8_DROAN</name>
<dbReference type="STRING" id="7217.B3MPZ8"/>
<feature type="region of interest" description="Disordered" evidence="1">
    <location>
        <begin position="395"/>
        <end position="446"/>
    </location>
</feature>
<keyword evidence="4" id="KW-1185">Reference proteome</keyword>
<dbReference type="EMBL" id="CH902621">
    <property type="protein sequence ID" value="KPU81597.1"/>
    <property type="molecule type" value="Genomic_DNA"/>
</dbReference>
<dbReference type="PANTHER" id="PTHR13422">
    <property type="entry name" value="SIN3-HDAC COMPLEX-ASSOCIATED FACTOR"/>
    <property type="match status" value="1"/>
</dbReference>
<evidence type="ECO:0000313" key="3">
    <source>
        <dbReference type="EMBL" id="KPU81597.1"/>
    </source>
</evidence>
<dbReference type="InterPro" id="IPR026065">
    <property type="entry name" value="FAM60A"/>
</dbReference>
<dbReference type="PANTHER" id="PTHR13422:SF12">
    <property type="entry name" value="SIN3-HDAC COMPLEX-ASSOCIATED FACTOR"/>
    <property type="match status" value="1"/>
</dbReference>
<reference evidence="2" key="2">
    <citation type="journal article" date="2008" name="Bioinformatics">
        <title>Assembly reconciliation.</title>
        <authorList>
            <person name="Zimin A.V."/>
            <person name="Smith D.R."/>
            <person name="Sutton G."/>
            <person name="Yorke J.A."/>
        </authorList>
    </citation>
    <scope>NUCLEOTIDE SEQUENCE</scope>
    <source>
        <strain evidence="2">TSC#14024-0371.13</strain>
    </source>
</reference>
<feature type="compositionally biased region" description="Polar residues" evidence="1">
    <location>
        <begin position="307"/>
        <end position="316"/>
    </location>
</feature>
<dbReference type="KEGG" id="dan:6503047"/>
<dbReference type="OrthoDB" id="10023333at2759"/>
<dbReference type="GO" id="GO:0030336">
    <property type="term" value="P:negative regulation of cell migration"/>
    <property type="evidence" value="ECO:0007669"/>
    <property type="project" value="TreeGrafter"/>
</dbReference>
<accession>B3MPZ8</accession>
<dbReference type="Pfam" id="PF15396">
    <property type="entry name" value="FAM60A"/>
    <property type="match status" value="1"/>
</dbReference>
<feature type="compositionally biased region" description="Basic and acidic residues" evidence="1">
    <location>
        <begin position="426"/>
        <end position="435"/>
    </location>
</feature>
<dbReference type="GO" id="GO:0070822">
    <property type="term" value="C:Sin3-type complex"/>
    <property type="evidence" value="ECO:0007669"/>
    <property type="project" value="TreeGrafter"/>
</dbReference>
<reference evidence="2 4" key="1">
    <citation type="journal article" date="2007" name="Nature">
        <title>Evolution of genes and genomes on the Drosophila phylogeny.</title>
        <authorList>
            <consortium name="Drosophila 12 Genomes Consortium"/>
            <person name="Clark A.G."/>
            <person name="Eisen M.B."/>
            <person name="Smith D.R."/>
            <person name="Bergman C.M."/>
            <person name="Oliver B."/>
            <person name="Markow T.A."/>
            <person name="Kaufman T.C."/>
            <person name="Kellis M."/>
            <person name="Gelbart W."/>
            <person name="Iyer V.N."/>
            <person name="Pollard D.A."/>
            <person name="Sackton T.B."/>
            <person name="Larracuente A.M."/>
            <person name="Singh N.D."/>
            <person name="Abad J.P."/>
            <person name="Abt D.N."/>
            <person name="Adryan B."/>
            <person name="Aguade M."/>
            <person name="Akashi H."/>
            <person name="Anderson W.W."/>
            <person name="Aquadro C.F."/>
            <person name="Ardell D.H."/>
            <person name="Arguello R."/>
            <person name="Artieri C.G."/>
            <person name="Barbash D.A."/>
            <person name="Barker D."/>
            <person name="Barsanti P."/>
            <person name="Batterham P."/>
            <person name="Batzoglou S."/>
            <person name="Begun D."/>
            <person name="Bhutkar A."/>
            <person name="Blanco E."/>
            <person name="Bosak S.A."/>
            <person name="Bradley R.K."/>
            <person name="Brand A.D."/>
            <person name="Brent M.R."/>
            <person name="Brooks A.N."/>
            <person name="Brown R.H."/>
            <person name="Butlin R.K."/>
            <person name="Caggese C."/>
            <person name="Calvi B.R."/>
            <person name="Bernardo de Carvalho A."/>
            <person name="Caspi A."/>
            <person name="Castrezana S."/>
            <person name="Celniker S.E."/>
            <person name="Chang J.L."/>
            <person name="Chapple C."/>
            <person name="Chatterji S."/>
            <person name="Chinwalla A."/>
            <person name="Civetta A."/>
            <person name="Clifton S.W."/>
            <person name="Comeron J.M."/>
            <person name="Costello J.C."/>
            <person name="Coyne J.A."/>
            <person name="Daub J."/>
            <person name="David R.G."/>
            <person name="Delcher A.L."/>
            <person name="Delehaunty K."/>
            <person name="Do C.B."/>
            <person name="Ebling H."/>
            <person name="Edwards K."/>
            <person name="Eickbush T."/>
            <person name="Evans J.D."/>
            <person name="Filipski A."/>
            <person name="Findeiss S."/>
            <person name="Freyhult E."/>
            <person name="Fulton L."/>
            <person name="Fulton R."/>
            <person name="Garcia A.C."/>
            <person name="Gardiner A."/>
            <person name="Garfield D.A."/>
            <person name="Garvin B.E."/>
            <person name="Gibson G."/>
            <person name="Gilbert D."/>
            <person name="Gnerre S."/>
            <person name="Godfrey J."/>
            <person name="Good R."/>
            <person name="Gotea V."/>
            <person name="Gravely B."/>
            <person name="Greenberg A.J."/>
            <person name="Griffiths-Jones S."/>
            <person name="Gross S."/>
            <person name="Guigo R."/>
            <person name="Gustafson E.A."/>
            <person name="Haerty W."/>
            <person name="Hahn M.W."/>
            <person name="Halligan D.L."/>
            <person name="Halpern A.L."/>
            <person name="Halter G.M."/>
            <person name="Han M.V."/>
            <person name="Heger A."/>
            <person name="Hillier L."/>
            <person name="Hinrichs A.S."/>
            <person name="Holmes I."/>
            <person name="Hoskins R.A."/>
            <person name="Hubisz M.J."/>
            <person name="Hultmark D."/>
            <person name="Huntley M.A."/>
            <person name="Jaffe D.B."/>
            <person name="Jagadeeshan S."/>
            <person name="Jeck W.R."/>
            <person name="Johnson J."/>
            <person name="Jones C.D."/>
            <person name="Jordan W.C."/>
            <person name="Karpen G.H."/>
            <person name="Kataoka E."/>
            <person name="Keightley P.D."/>
            <person name="Kheradpour P."/>
            <person name="Kirkness E.F."/>
            <person name="Koerich L.B."/>
            <person name="Kristiansen K."/>
            <person name="Kudrna D."/>
            <person name="Kulathinal R.J."/>
            <person name="Kumar S."/>
            <person name="Kwok R."/>
            <person name="Lander E."/>
            <person name="Langley C.H."/>
            <person name="Lapoint R."/>
            <person name="Lazzaro B.P."/>
            <person name="Lee S.J."/>
            <person name="Levesque L."/>
            <person name="Li R."/>
            <person name="Lin C.F."/>
            <person name="Lin M.F."/>
            <person name="Lindblad-Toh K."/>
            <person name="Llopart A."/>
            <person name="Long M."/>
            <person name="Low L."/>
            <person name="Lozovsky E."/>
            <person name="Lu J."/>
            <person name="Luo M."/>
            <person name="Machado C.A."/>
            <person name="Makalowski W."/>
            <person name="Marzo M."/>
            <person name="Matsuda M."/>
            <person name="Matzkin L."/>
            <person name="McAllister B."/>
            <person name="McBride C.S."/>
            <person name="McKernan B."/>
            <person name="McKernan K."/>
            <person name="Mendez-Lago M."/>
            <person name="Minx P."/>
            <person name="Mollenhauer M.U."/>
            <person name="Montooth K."/>
            <person name="Mount S.M."/>
            <person name="Mu X."/>
            <person name="Myers E."/>
            <person name="Negre B."/>
            <person name="Newfeld S."/>
            <person name="Nielsen R."/>
            <person name="Noor M.A."/>
            <person name="O'Grady P."/>
            <person name="Pachter L."/>
            <person name="Papaceit M."/>
            <person name="Parisi M.J."/>
            <person name="Parisi M."/>
            <person name="Parts L."/>
            <person name="Pedersen J.S."/>
            <person name="Pesole G."/>
            <person name="Phillippy A.M."/>
            <person name="Ponting C.P."/>
            <person name="Pop M."/>
            <person name="Porcelli D."/>
            <person name="Powell J.R."/>
            <person name="Prohaska S."/>
            <person name="Pruitt K."/>
            <person name="Puig M."/>
            <person name="Quesneville H."/>
            <person name="Ram K.R."/>
            <person name="Rand D."/>
            <person name="Rasmussen M.D."/>
            <person name="Reed L.K."/>
            <person name="Reenan R."/>
            <person name="Reily A."/>
            <person name="Remington K.A."/>
            <person name="Rieger T.T."/>
            <person name="Ritchie M.G."/>
            <person name="Robin C."/>
            <person name="Rogers Y.H."/>
            <person name="Rohde C."/>
            <person name="Rozas J."/>
            <person name="Rubenfield M.J."/>
            <person name="Ruiz A."/>
            <person name="Russo S."/>
            <person name="Salzberg S.L."/>
            <person name="Sanchez-Gracia A."/>
            <person name="Saranga D.J."/>
            <person name="Sato H."/>
            <person name="Schaeffer S.W."/>
            <person name="Schatz M.C."/>
            <person name="Schlenke T."/>
            <person name="Schwartz R."/>
            <person name="Segarra C."/>
            <person name="Singh R.S."/>
            <person name="Sirot L."/>
            <person name="Sirota M."/>
            <person name="Sisneros N.B."/>
            <person name="Smith C.D."/>
            <person name="Smith T.F."/>
            <person name="Spieth J."/>
            <person name="Stage D.E."/>
            <person name="Stark A."/>
            <person name="Stephan W."/>
            <person name="Strausberg R.L."/>
            <person name="Strempel S."/>
            <person name="Sturgill D."/>
            <person name="Sutton G."/>
            <person name="Sutton G.G."/>
            <person name="Tao W."/>
            <person name="Teichmann S."/>
            <person name="Tobari Y.N."/>
            <person name="Tomimura Y."/>
            <person name="Tsolas J.M."/>
            <person name="Valente V.L."/>
            <person name="Venter E."/>
            <person name="Venter J.C."/>
            <person name="Vicario S."/>
            <person name="Vieira F.G."/>
            <person name="Vilella A.J."/>
            <person name="Villasante A."/>
            <person name="Walenz B."/>
            <person name="Wang J."/>
            <person name="Wasserman M."/>
            <person name="Watts T."/>
            <person name="Wilson D."/>
            <person name="Wilson R.K."/>
            <person name="Wing R.A."/>
            <person name="Wolfner M.F."/>
            <person name="Wong A."/>
            <person name="Wong G.K."/>
            <person name="Wu C.I."/>
            <person name="Wu G."/>
            <person name="Yamamoto D."/>
            <person name="Yang H.P."/>
            <person name="Yang S.P."/>
            <person name="Yorke J.A."/>
            <person name="Yoshida K."/>
            <person name="Zdobnov E."/>
            <person name="Zhang P."/>
            <person name="Zhang Y."/>
            <person name="Zimin A.V."/>
            <person name="Baldwin J."/>
            <person name="Abdouelleil A."/>
            <person name="Abdulkadir J."/>
            <person name="Abebe A."/>
            <person name="Abera B."/>
            <person name="Abreu J."/>
            <person name="Acer S.C."/>
            <person name="Aftuck L."/>
            <person name="Alexander A."/>
            <person name="An P."/>
            <person name="Anderson E."/>
            <person name="Anderson S."/>
            <person name="Arachi H."/>
            <person name="Azer M."/>
            <person name="Bachantsang P."/>
            <person name="Barry A."/>
            <person name="Bayul T."/>
            <person name="Berlin A."/>
            <person name="Bessette D."/>
            <person name="Bloom T."/>
            <person name="Blye J."/>
            <person name="Boguslavskiy L."/>
            <person name="Bonnet C."/>
            <person name="Boukhgalter B."/>
            <person name="Bourzgui I."/>
            <person name="Brown A."/>
            <person name="Cahill P."/>
            <person name="Channer S."/>
            <person name="Cheshatsang Y."/>
            <person name="Chuda L."/>
            <person name="Citroen M."/>
            <person name="Collymore A."/>
            <person name="Cooke P."/>
            <person name="Costello M."/>
            <person name="D'Aco K."/>
            <person name="Daza R."/>
            <person name="De Haan G."/>
            <person name="DeGray S."/>
            <person name="DeMaso C."/>
            <person name="Dhargay N."/>
            <person name="Dooley K."/>
            <person name="Dooley E."/>
            <person name="Doricent M."/>
            <person name="Dorje P."/>
            <person name="Dorjee K."/>
            <person name="Dupes A."/>
            <person name="Elong R."/>
            <person name="Falk J."/>
            <person name="Farina A."/>
            <person name="Faro S."/>
            <person name="Ferguson D."/>
            <person name="Fisher S."/>
            <person name="Foley C.D."/>
            <person name="Franke A."/>
            <person name="Friedrich D."/>
            <person name="Gadbois L."/>
            <person name="Gearin G."/>
            <person name="Gearin C.R."/>
            <person name="Giannoukos G."/>
            <person name="Goode T."/>
            <person name="Graham J."/>
            <person name="Grandbois E."/>
            <person name="Grewal S."/>
            <person name="Gyaltsen K."/>
            <person name="Hafez N."/>
            <person name="Hagos B."/>
            <person name="Hall J."/>
            <person name="Henson C."/>
            <person name="Hollinger A."/>
            <person name="Honan T."/>
            <person name="Huard M.D."/>
            <person name="Hughes L."/>
            <person name="Hurhula B."/>
            <person name="Husby M.E."/>
            <person name="Kamat A."/>
            <person name="Kanga B."/>
            <person name="Kashin S."/>
            <person name="Khazanovich D."/>
            <person name="Kisner P."/>
            <person name="Lance K."/>
            <person name="Lara M."/>
            <person name="Lee W."/>
            <person name="Lennon N."/>
            <person name="Letendre F."/>
            <person name="LeVine R."/>
            <person name="Lipovsky A."/>
            <person name="Liu X."/>
            <person name="Liu J."/>
            <person name="Liu S."/>
            <person name="Lokyitsang T."/>
            <person name="Lokyitsang Y."/>
            <person name="Lubonja R."/>
            <person name="Lui A."/>
            <person name="MacDonald P."/>
            <person name="Magnisalis V."/>
            <person name="Maru K."/>
            <person name="Matthews C."/>
            <person name="McCusker W."/>
            <person name="McDonough S."/>
            <person name="Mehta T."/>
            <person name="Meldrim J."/>
            <person name="Meneus L."/>
            <person name="Mihai O."/>
            <person name="Mihalev A."/>
            <person name="Mihova T."/>
            <person name="Mittelman R."/>
            <person name="Mlenga V."/>
            <person name="Montmayeur A."/>
            <person name="Mulrain L."/>
            <person name="Navidi A."/>
            <person name="Naylor J."/>
            <person name="Negash T."/>
            <person name="Nguyen T."/>
            <person name="Nguyen N."/>
            <person name="Nicol R."/>
            <person name="Norbu C."/>
            <person name="Norbu N."/>
            <person name="Novod N."/>
            <person name="O'Neill B."/>
            <person name="Osman S."/>
            <person name="Markiewicz E."/>
            <person name="Oyono O.L."/>
            <person name="Patti C."/>
            <person name="Phunkhang P."/>
            <person name="Pierre F."/>
            <person name="Priest M."/>
            <person name="Raghuraman S."/>
            <person name="Rege F."/>
            <person name="Reyes R."/>
            <person name="Rise C."/>
            <person name="Rogov P."/>
            <person name="Ross K."/>
            <person name="Ryan E."/>
            <person name="Settipalli S."/>
            <person name="Shea T."/>
            <person name="Sherpa N."/>
            <person name="Shi L."/>
            <person name="Shih D."/>
            <person name="Sparrow T."/>
            <person name="Spaulding J."/>
            <person name="Stalker J."/>
            <person name="Stange-Thomann N."/>
            <person name="Stavropoulos S."/>
            <person name="Stone C."/>
            <person name="Strader C."/>
            <person name="Tesfaye S."/>
            <person name="Thomson T."/>
            <person name="Thoulutsang Y."/>
            <person name="Thoulutsang D."/>
            <person name="Topham K."/>
            <person name="Topping I."/>
            <person name="Tsamla T."/>
            <person name="Vassiliev H."/>
            <person name="Vo A."/>
            <person name="Wangchuk T."/>
            <person name="Wangdi T."/>
            <person name="Weiand M."/>
            <person name="Wilkinson J."/>
            <person name="Wilson A."/>
            <person name="Yadav S."/>
            <person name="Young G."/>
            <person name="Yu Q."/>
            <person name="Zembek L."/>
            <person name="Zhong D."/>
            <person name="Zimmer A."/>
            <person name="Zwirko Z."/>
            <person name="Jaffe D.B."/>
            <person name="Alvarez P."/>
            <person name="Brockman W."/>
            <person name="Butler J."/>
            <person name="Chin C."/>
            <person name="Gnerre S."/>
            <person name="Grabherr M."/>
            <person name="Kleber M."/>
            <person name="Mauceli E."/>
            <person name="MacCallum I."/>
        </authorList>
    </citation>
    <scope>NUCLEOTIDE SEQUENCE [LARGE SCALE GENOMIC DNA]</scope>
    <source>
        <strain evidence="2">TSC#14024-0371.13</strain>
        <strain evidence="4">Tucson 14024-0371.13</strain>
    </source>
</reference>
<dbReference type="GeneID" id="6503047"/>
<dbReference type="EMBL" id="CH902621">
    <property type="protein sequence ID" value="EDV44424.2"/>
    <property type="molecule type" value="Genomic_DNA"/>
</dbReference>
<protein>
    <submittedName>
        <fullName evidence="3">Uncharacterized protein, isoform B</fullName>
    </submittedName>
    <submittedName>
        <fullName evidence="2">Uncharacterized protein, isoform C</fullName>
    </submittedName>
</protein>
<evidence type="ECO:0000313" key="4">
    <source>
        <dbReference type="Proteomes" id="UP000007801"/>
    </source>
</evidence>
<proteinExistence type="predicted"/>
<dbReference type="FunCoup" id="B3MPZ8">
    <property type="interactions" value="39"/>
</dbReference>
<feature type="compositionally biased region" description="Basic residues" evidence="1">
    <location>
        <begin position="207"/>
        <end position="220"/>
    </location>
</feature>
<feature type="compositionally biased region" description="Low complexity" evidence="1">
    <location>
        <begin position="288"/>
        <end position="306"/>
    </location>
</feature>
<dbReference type="Proteomes" id="UP000007801">
    <property type="component" value="Unassembled WGS sequence"/>
</dbReference>
<reference evidence="2" key="3">
    <citation type="submission" date="2015-10" db="EMBL/GenBank/DDBJ databases">
        <authorList>
            <consortium name="FlyBase"/>
        </authorList>
    </citation>
    <scope>NUCLEOTIDE SEQUENCE</scope>
    <source>
        <strain evidence="2">TSC#14024-0371.13</strain>
    </source>
</reference>
<organism evidence="2 4">
    <name type="scientific">Drosophila ananassae</name>
    <name type="common">Fruit fly</name>
    <dbReference type="NCBI Taxonomy" id="7217"/>
    <lineage>
        <taxon>Eukaryota</taxon>
        <taxon>Metazoa</taxon>
        <taxon>Ecdysozoa</taxon>
        <taxon>Arthropoda</taxon>
        <taxon>Hexapoda</taxon>
        <taxon>Insecta</taxon>
        <taxon>Pterygota</taxon>
        <taxon>Neoptera</taxon>
        <taxon>Endopterygota</taxon>
        <taxon>Diptera</taxon>
        <taxon>Brachycera</taxon>
        <taxon>Muscomorpha</taxon>
        <taxon>Ephydroidea</taxon>
        <taxon>Drosophilidae</taxon>
        <taxon>Drosophila</taxon>
        <taxon>Sophophora</taxon>
    </lineage>
</organism>
<gene>
    <name evidence="2" type="primary">Dana\GF20337</name>
    <name evidence="2" type="synonym">dana_GLEANR_2748</name>
    <name evidence="2" type="ORF">GF20337</name>
</gene>
<dbReference type="AlphaFoldDB" id="B3MPZ8"/>
<evidence type="ECO:0000256" key="1">
    <source>
        <dbReference type="SAM" id="MobiDB-lite"/>
    </source>
</evidence>
<feature type="region of interest" description="Disordered" evidence="1">
    <location>
        <begin position="124"/>
        <end position="226"/>
    </location>
</feature>
<evidence type="ECO:0000313" key="2">
    <source>
        <dbReference type="EMBL" id="EDV44424.2"/>
    </source>
</evidence>
<feature type="compositionally biased region" description="Low complexity" evidence="1">
    <location>
        <begin position="395"/>
        <end position="415"/>
    </location>
</feature>
<feature type="compositionally biased region" description="Low complexity" evidence="1">
    <location>
        <begin position="137"/>
        <end position="157"/>
    </location>
</feature>
<feature type="region of interest" description="Disordered" evidence="1">
    <location>
        <begin position="77"/>
        <end position="111"/>
    </location>
</feature>
<dbReference type="eggNOG" id="ENOG502QSAG">
    <property type="taxonomic scope" value="Eukaryota"/>
</dbReference>